<dbReference type="InterPro" id="IPR016102">
    <property type="entry name" value="Succinyl-CoA_synth-like"/>
</dbReference>
<feature type="binding site" evidence="6">
    <location>
        <begin position="116"/>
        <end position="118"/>
    </location>
    <ligand>
        <name>CoA</name>
        <dbReference type="ChEBI" id="CHEBI:57287"/>
    </ligand>
</feature>
<dbReference type="GO" id="GO:0006099">
    <property type="term" value="P:tricarboxylic acid cycle"/>
    <property type="evidence" value="ECO:0007669"/>
    <property type="project" value="UniProtKB-UniRule"/>
</dbReference>
<dbReference type="EC" id="6.2.1.5" evidence="6"/>
<feature type="binding site" evidence="6">
    <location>
        <position position="180"/>
    </location>
    <ligand>
        <name>substrate</name>
        <note>ligand shared with subunit beta</note>
    </ligand>
</feature>
<name>A0A8J4PK68_9MYCE</name>
<accession>A0A8J4PK68</accession>
<dbReference type="SMART" id="SM00881">
    <property type="entry name" value="CoA_binding"/>
    <property type="match status" value="1"/>
</dbReference>
<organism evidence="10 11">
    <name type="scientific">Polysphondylium violaceum</name>
    <dbReference type="NCBI Taxonomy" id="133409"/>
    <lineage>
        <taxon>Eukaryota</taxon>
        <taxon>Amoebozoa</taxon>
        <taxon>Evosea</taxon>
        <taxon>Eumycetozoa</taxon>
        <taxon>Dictyostelia</taxon>
        <taxon>Dictyosteliales</taxon>
        <taxon>Dictyosteliaceae</taxon>
        <taxon>Polysphondylium</taxon>
    </lineage>
</organism>
<dbReference type="InterPro" id="IPR003781">
    <property type="entry name" value="CoA-bd"/>
</dbReference>
<dbReference type="EC" id="6.2.1.4" evidence="6"/>
<dbReference type="PANTHER" id="PTHR11117">
    <property type="entry name" value="SUCCINYL-COA LIGASE SUBUNIT ALPHA"/>
    <property type="match status" value="1"/>
</dbReference>
<evidence type="ECO:0000313" key="10">
    <source>
        <dbReference type="EMBL" id="KAF2069340.1"/>
    </source>
</evidence>
<dbReference type="SUPFAM" id="SSF52210">
    <property type="entry name" value="Succinyl-CoA synthetase domains"/>
    <property type="match status" value="1"/>
</dbReference>
<comment type="subunit">
    <text evidence="5">Heterodimer of an alpha and a beta subunit. Different beta subunits determine nucleotide specificity. Together with the ATP-specific beta subunit SUCLA2, forms an ADP-forming succinyl-CoA synthetase (A-SCS). Together with the GTP-specific beta subunit SUCLG2 forms a GDP-forming succinyl-CoA synthetase (G-SCS).</text>
</comment>
<feature type="binding site" evidence="6">
    <location>
        <begin position="37"/>
        <end position="40"/>
    </location>
    <ligand>
        <name>CoA</name>
        <dbReference type="ChEBI" id="CHEBI:57287"/>
    </ligand>
</feature>
<evidence type="ECO:0000256" key="7">
    <source>
        <dbReference type="PIRSR" id="PIRSR001553-1"/>
    </source>
</evidence>
<keyword evidence="11" id="KW-1185">Reference proteome</keyword>
<dbReference type="OrthoDB" id="1664372at2759"/>
<comment type="catalytic activity">
    <reaction evidence="6">
        <text>GTP + succinate + CoA = succinyl-CoA + GDP + phosphate</text>
        <dbReference type="Rhea" id="RHEA:22120"/>
        <dbReference type="ChEBI" id="CHEBI:30031"/>
        <dbReference type="ChEBI" id="CHEBI:37565"/>
        <dbReference type="ChEBI" id="CHEBI:43474"/>
        <dbReference type="ChEBI" id="CHEBI:57287"/>
        <dbReference type="ChEBI" id="CHEBI:57292"/>
        <dbReference type="ChEBI" id="CHEBI:58189"/>
        <dbReference type="EC" id="6.2.1.4"/>
    </reaction>
</comment>
<dbReference type="GO" id="GO:0009361">
    <property type="term" value="C:succinate-CoA ligase complex (ADP-forming)"/>
    <property type="evidence" value="ECO:0007669"/>
    <property type="project" value="TreeGrafter"/>
</dbReference>
<dbReference type="InterPro" id="IPR005811">
    <property type="entry name" value="SUCC_ACL_C"/>
</dbReference>
<keyword evidence="6" id="KW-0496">Mitochondrion</keyword>
<dbReference type="EMBL" id="AJWJ01000683">
    <property type="protein sequence ID" value="KAF2069340.1"/>
    <property type="molecule type" value="Genomic_DNA"/>
</dbReference>
<dbReference type="Pfam" id="PF02629">
    <property type="entry name" value="CoA_binding"/>
    <property type="match status" value="1"/>
</dbReference>
<dbReference type="InterPro" id="IPR017440">
    <property type="entry name" value="Cit_synth/succinyl-CoA_lig_AS"/>
</dbReference>
<evidence type="ECO:0000256" key="8">
    <source>
        <dbReference type="RuleBase" id="RU000677"/>
    </source>
</evidence>
<evidence type="ECO:0000256" key="5">
    <source>
        <dbReference type="ARBA" id="ARBA00061754"/>
    </source>
</evidence>
<keyword evidence="2 6" id="KW-0816">Tricarboxylic acid cycle</keyword>
<comment type="pathway">
    <text evidence="1 6">Carbohydrate metabolism; tricarboxylic acid cycle; succinate from succinyl-CoA (ligase route): step 1/1.</text>
</comment>
<feature type="domain" description="CoA-binding" evidence="9">
    <location>
        <begin position="24"/>
        <end position="120"/>
    </location>
</feature>
<dbReference type="InterPro" id="IPR033847">
    <property type="entry name" value="Citrt_syn/SCS-alpha_CS"/>
</dbReference>
<dbReference type="SUPFAM" id="SSF51735">
    <property type="entry name" value="NAD(P)-binding Rossmann-fold domains"/>
    <property type="match status" value="1"/>
</dbReference>
<comment type="caution">
    <text evidence="10">The sequence shown here is derived from an EMBL/GenBank/DDBJ whole genome shotgun (WGS) entry which is preliminary data.</text>
</comment>
<evidence type="ECO:0000256" key="6">
    <source>
        <dbReference type="HAMAP-Rule" id="MF_03222"/>
    </source>
</evidence>
<dbReference type="HAMAP" id="MF_01988">
    <property type="entry name" value="Succ_CoA_alpha"/>
    <property type="match status" value="1"/>
</dbReference>
<comment type="subcellular location">
    <subcellularLocation>
        <location evidence="6">Mitochondrion</location>
    </subcellularLocation>
</comment>
<dbReference type="PANTHER" id="PTHR11117:SF2">
    <property type="entry name" value="SUCCINATE--COA LIGASE [ADP_GDP-FORMING] SUBUNIT ALPHA, MITOCHONDRIAL"/>
    <property type="match status" value="1"/>
</dbReference>
<evidence type="ECO:0000256" key="3">
    <source>
        <dbReference type="ARBA" id="ARBA00022598"/>
    </source>
</evidence>
<dbReference type="NCBIfam" id="NF004230">
    <property type="entry name" value="PRK05678.1"/>
    <property type="match status" value="1"/>
</dbReference>
<dbReference type="Pfam" id="PF00549">
    <property type="entry name" value="Ligase_CoA"/>
    <property type="match status" value="1"/>
</dbReference>
<dbReference type="FunFam" id="3.40.50.261:FF:000005">
    <property type="entry name" value="Succinate--CoA ligase [ADP-forming] subunit alpha, mitochondrial"/>
    <property type="match status" value="1"/>
</dbReference>
<dbReference type="PRINTS" id="PR01798">
    <property type="entry name" value="SCOASYNTHASE"/>
</dbReference>
<comment type="similarity">
    <text evidence="6 8">Belongs to the succinate/malate CoA ligase alpha subunit family.</text>
</comment>
<keyword evidence="4 6" id="KW-0547">Nucleotide-binding</keyword>
<dbReference type="PROSITE" id="PS00399">
    <property type="entry name" value="SUCCINYL_COA_LIG_2"/>
    <property type="match status" value="1"/>
</dbReference>
<dbReference type="PROSITE" id="PS01216">
    <property type="entry name" value="SUCCINYL_COA_LIG_1"/>
    <property type="match status" value="1"/>
</dbReference>
<reference evidence="10" key="1">
    <citation type="submission" date="2020-01" db="EMBL/GenBank/DDBJ databases">
        <title>Development of genomics and gene disruption for Polysphondylium violaceum indicates a role for the polyketide synthase stlB in stalk morphogenesis.</title>
        <authorList>
            <person name="Narita B."/>
            <person name="Kawabe Y."/>
            <person name="Kin K."/>
            <person name="Saito T."/>
            <person name="Gibbs R."/>
            <person name="Kuspa A."/>
            <person name="Muzny D."/>
            <person name="Queller D."/>
            <person name="Richards S."/>
            <person name="Strassman J."/>
            <person name="Sucgang R."/>
            <person name="Worley K."/>
            <person name="Schaap P."/>
        </authorList>
    </citation>
    <scope>NUCLEOTIDE SEQUENCE</scope>
    <source>
        <strain evidence="10">QSvi11</strain>
    </source>
</reference>
<dbReference type="GO" id="GO:0004776">
    <property type="term" value="F:succinate-CoA ligase (GDP-forming) activity"/>
    <property type="evidence" value="ECO:0007669"/>
    <property type="project" value="UniProtKB-EC"/>
</dbReference>
<dbReference type="NCBIfam" id="TIGR01019">
    <property type="entry name" value="sucCoAalpha"/>
    <property type="match status" value="1"/>
</dbReference>
<comment type="catalytic activity">
    <reaction evidence="6">
        <text>succinate + ATP + CoA = succinyl-CoA + ADP + phosphate</text>
        <dbReference type="Rhea" id="RHEA:17661"/>
        <dbReference type="ChEBI" id="CHEBI:30031"/>
        <dbReference type="ChEBI" id="CHEBI:30616"/>
        <dbReference type="ChEBI" id="CHEBI:43474"/>
        <dbReference type="ChEBI" id="CHEBI:57287"/>
        <dbReference type="ChEBI" id="CHEBI:57292"/>
        <dbReference type="ChEBI" id="CHEBI:456216"/>
        <dbReference type="EC" id="6.2.1.5"/>
    </reaction>
</comment>
<dbReference type="AlphaFoldDB" id="A0A8J4PK68"/>
<sequence length="314" mass="33272">MFSLTTRNTLKTIGRFYSTKPYVLIDKNTKVICQGLTGNQGTFHSKQAIEYGTKMVGGVSPSKAGTEHLGLPVFASVKEAKEKTGANASVIYVPPPFAADAILEAINAEMELVVCITEGIPQQDMVKVKYHLNRQNKTRLIGPNCPGIIKPGECKIGIMPGHIHKKGKIGIVSRSGTLTYEAVAQTTAVGLGQSTCIGIGGDPFNGTNFVDCLKMFTQDPETEGIILIGEIGGEAEEEAAQWLIDNPTNKPVVSFIAGSSAPPGRRMGHAGAIISGGKGDANSKIEALRRAGVTISDSPAKLGEHMLARMNARK</sequence>
<keyword evidence="3 6" id="KW-0436">Ligase</keyword>
<feature type="active site" description="Tele-phosphohistidine intermediate" evidence="6 7">
    <location>
        <position position="269"/>
    </location>
</feature>
<feature type="binding site" evidence="6">
    <location>
        <position position="63"/>
    </location>
    <ligand>
        <name>CoA</name>
        <dbReference type="ChEBI" id="CHEBI:57287"/>
    </ligand>
</feature>
<protein>
    <recommendedName>
        <fullName evidence="6">Succinate--CoA ligase [ADP/GDP-forming] subunit alpha, mitochondrial</fullName>
        <ecNumber evidence="6">6.2.1.4</ecNumber>
        <ecNumber evidence="6">6.2.1.5</ecNumber>
    </recommendedName>
    <alternativeName>
        <fullName evidence="6">Succinyl-CoA synthetase subunit alpha</fullName>
        <shortName evidence="6">SCS-alpha</shortName>
    </alternativeName>
</protein>
<dbReference type="UniPathway" id="UPA00223">
    <property type="reaction ID" value="UER00999"/>
</dbReference>
<evidence type="ECO:0000256" key="1">
    <source>
        <dbReference type="ARBA" id="ARBA00005064"/>
    </source>
</evidence>
<gene>
    <name evidence="10" type="ORF">CYY_009339</name>
</gene>
<evidence type="ECO:0000256" key="2">
    <source>
        <dbReference type="ARBA" id="ARBA00022532"/>
    </source>
</evidence>
<comment type="subunit">
    <text evidence="6">Heterodimer of an alpha and a beta subunit. Different beta subunits determine nucleotide specificity. Together with an ATP-specific beta subunit, forms an ADP-forming succinyl-CoA synthetase (A-SCS). Together with a GTP-specific beta subunit forms a GDP-forming succinyl-CoA synthetase (G-SCS).</text>
</comment>
<evidence type="ECO:0000313" key="11">
    <source>
        <dbReference type="Proteomes" id="UP000695562"/>
    </source>
</evidence>
<evidence type="ECO:0000256" key="4">
    <source>
        <dbReference type="ARBA" id="ARBA00022741"/>
    </source>
</evidence>
<dbReference type="PIRSF" id="PIRSF001553">
    <property type="entry name" value="SucCS_alpha"/>
    <property type="match status" value="1"/>
</dbReference>
<dbReference type="GO" id="GO:0004775">
    <property type="term" value="F:succinate-CoA ligase (ADP-forming) activity"/>
    <property type="evidence" value="ECO:0007669"/>
    <property type="project" value="UniProtKB-UniRule"/>
</dbReference>
<dbReference type="InterPro" id="IPR036291">
    <property type="entry name" value="NAD(P)-bd_dom_sf"/>
</dbReference>
<dbReference type="GO" id="GO:0005739">
    <property type="term" value="C:mitochondrion"/>
    <property type="evidence" value="ECO:0007669"/>
    <property type="project" value="UniProtKB-SubCell"/>
</dbReference>
<dbReference type="Proteomes" id="UP000695562">
    <property type="component" value="Unassembled WGS sequence"/>
</dbReference>
<dbReference type="Gene3D" id="3.40.50.720">
    <property type="entry name" value="NAD(P)-binding Rossmann-like Domain"/>
    <property type="match status" value="1"/>
</dbReference>
<evidence type="ECO:0000259" key="9">
    <source>
        <dbReference type="SMART" id="SM00881"/>
    </source>
</evidence>
<dbReference type="InterPro" id="IPR005810">
    <property type="entry name" value="CoA_lig_alpha"/>
</dbReference>
<dbReference type="GO" id="GO:0000166">
    <property type="term" value="F:nucleotide binding"/>
    <property type="evidence" value="ECO:0007669"/>
    <property type="project" value="UniProtKB-KW"/>
</dbReference>
<dbReference type="Gene3D" id="3.40.50.261">
    <property type="entry name" value="Succinyl-CoA synthetase domains"/>
    <property type="match status" value="1"/>
</dbReference>
<dbReference type="FunFam" id="3.40.50.720:FF:000002">
    <property type="entry name" value="Succinate--CoA ligase [ADP-forming] subunit alpha"/>
    <property type="match status" value="1"/>
</dbReference>
<comment type="function">
    <text evidence="6">Succinyl-CoA synthetase functions in the citric acid cycle (TCA), coupling the hydrolysis of succinyl-CoA to the synthesis of either ATP or GTP and thus represents the only step of substrate-level phosphorylation in the TCA. The alpha subunit of the enzyme binds the substrates coenzyme A and phosphate, while succinate binding and specificity for either ATP or GTP is provided by different beta subunits.</text>
</comment>
<proteinExistence type="inferred from homology"/>